<dbReference type="PROSITE" id="PS51257">
    <property type="entry name" value="PROKAR_LIPOPROTEIN"/>
    <property type="match status" value="1"/>
</dbReference>
<evidence type="ECO:0000256" key="5">
    <source>
        <dbReference type="ARBA" id="ARBA00023288"/>
    </source>
</evidence>
<sequence length="518" mass="57710">MKPSEKRDKQPKSKINSGLKLLAGALVVTTSLTACGGGGASVSKQPGGGKESQTPMTINIALAQVGDIPNKDSEVEQLIEKYTNTKLNIQWIPNAAYDDKVNVMIASNEMPQLLKIQYTPSTISFMQSGLFWEVGPYLKDYKNLSAQSEQFFDNIRVDGKMYGVPIFSEIARAAIVYRKDWLDGLGLKLPKTTDDWYQVIKAMTLNDPDKNGKNDTYGMVLFKKYNEGQASLLTRFAVGLGGSNKWSLVNGSFEPEFTSKEYNDVLKLFKRLYEEKLINQDFAVFDATEAEKLFDSGRAGIKIAVAQTAKSQQDRLSKVDPKGIVDVEPLNGPKGIRVAGQTGNSGIYVIPKSTVKTEAEVRKLLTFLDNVMNPEATTVLQRGIEGKHYVKTADNQAEFTDLTAYQREVKPFRDNLPYIEGYNSLPLKDIPIGEKGIAVAKDNTKYSIANPALTLNSETYTERGKELEQMIWDAQTKYIMGKLDDAGWQAEIEKWKKAGGSKIIEEYKADYEKTNKKK</sequence>
<dbReference type="InterPro" id="IPR006059">
    <property type="entry name" value="SBP"/>
</dbReference>
<keyword evidence="5" id="KW-0449">Lipoprotein</keyword>
<keyword evidence="2 6" id="KW-0732">Signal</keyword>
<protein>
    <submittedName>
        <fullName evidence="7">Extracellular solute-binding protein</fullName>
    </submittedName>
</protein>
<dbReference type="SUPFAM" id="SSF53850">
    <property type="entry name" value="Periplasmic binding protein-like II"/>
    <property type="match status" value="1"/>
</dbReference>
<comment type="caution">
    <text evidence="7">The sequence shown here is derived from an EMBL/GenBank/DDBJ whole genome shotgun (WGS) entry which is preliminary data.</text>
</comment>
<evidence type="ECO:0000313" key="8">
    <source>
        <dbReference type="Proteomes" id="UP001652445"/>
    </source>
</evidence>
<reference evidence="7 8" key="1">
    <citation type="submission" date="2022-09" db="EMBL/GenBank/DDBJ databases">
        <authorList>
            <person name="Han X.L."/>
            <person name="Wang Q."/>
            <person name="Lu T."/>
        </authorList>
    </citation>
    <scope>NUCLEOTIDE SEQUENCE [LARGE SCALE GENOMIC DNA]</scope>
    <source>
        <strain evidence="7 8">WQ 127069</strain>
    </source>
</reference>
<evidence type="ECO:0000256" key="6">
    <source>
        <dbReference type="SAM" id="SignalP"/>
    </source>
</evidence>
<feature type="signal peptide" evidence="6">
    <location>
        <begin position="1"/>
        <end position="36"/>
    </location>
</feature>
<proteinExistence type="predicted"/>
<dbReference type="Pfam" id="PF01547">
    <property type="entry name" value="SBP_bac_1"/>
    <property type="match status" value="1"/>
</dbReference>
<dbReference type="Proteomes" id="UP001652445">
    <property type="component" value="Unassembled WGS sequence"/>
</dbReference>
<evidence type="ECO:0000256" key="3">
    <source>
        <dbReference type="ARBA" id="ARBA00023136"/>
    </source>
</evidence>
<organism evidence="7 8">
    <name type="scientific">Paenibacillus baimaensis</name>
    <dbReference type="NCBI Taxonomy" id="2982185"/>
    <lineage>
        <taxon>Bacteria</taxon>
        <taxon>Bacillati</taxon>
        <taxon>Bacillota</taxon>
        <taxon>Bacilli</taxon>
        <taxon>Bacillales</taxon>
        <taxon>Paenibacillaceae</taxon>
        <taxon>Paenibacillus</taxon>
    </lineage>
</organism>
<evidence type="ECO:0000256" key="4">
    <source>
        <dbReference type="ARBA" id="ARBA00023139"/>
    </source>
</evidence>
<gene>
    <name evidence="7" type="ORF">OB236_00565</name>
</gene>
<accession>A0ABT2U7K2</accession>
<dbReference type="PANTHER" id="PTHR43649:SF33">
    <property type="entry name" value="POLYGALACTURONAN_RHAMNOGALACTURONAN-BINDING PROTEIN YTCQ"/>
    <property type="match status" value="1"/>
</dbReference>
<evidence type="ECO:0000256" key="1">
    <source>
        <dbReference type="ARBA" id="ARBA00022475"/>
    </source>
</evidence>
<keyword evidence="3" id="KW-0472">Membrane</keyword>
<dbReference type="RefSeq" id="WP_262682091.1">
    <property type="nucleotide sequence ID" value="NZ_JAOQIO010000001.1"/>
</dbReference>
<evidence type="ECO:0000313" key="7">
    <source>
        <dbReference type="EMBL" id="MCU6790607.1"/>
    </source>
</evidence>
<keyword evidence="4" id="KW-0564">Palmitate</keyword>
<keyword evidence="1" id="KW-1003">Cell membrane</keyword>
<dbReference type="InterPro" id="IPR050490">
    <property type="entry name" value="Bact_solute-bd_prot1"/>
</dbReference>
<name>A0ABT2U7K2_9BACL</name>
<keyword evidence="8" id="KW-1185">Reference proteome</keyword>
<dbReference type="EMBL" id="JAOQIO010000001">
    <property type="protein sequence ID" value="MCU6790607.1"/>
    <property type="molecule type" value="Genomic_DNA"/>
</dbReference>
<dbReference type="Gene3D" id="3.40.190.10">
    <property type="entry name" value="Periplasmic binding protein-like II"/>
    <property type="match status" value="3"/>
</dbReference>
<feature type="chain" id="PRO_5046467853" evidence="6">
    <location>
        <begin position="37"/>
        <end position="518"/>
    </location>
</feature>
<dbReference type="PANTHER" id="PTHR43649">
    <property type="entry name" value="ARABINOSE-BINDING PROTEIN-RELATED"/>
    <property type="match status" value="1"/>
</dbReference>
<evidence type="ECO:0000256" key="2">
    <source>
        <dbReference type="ARBA" id="ARBA00022729"/>
    </source>
</evidence>